<name>A0AAT9H805_9FLAO</name>
<accession>A0AAT9H805</accession>
<sequence length="58" mass="6740">MQEALPLPYLICLLKIRPDLGLINNEYSLFLKRTTIINDEECIALILFRLVAFFINIS</sequence>
<evidence type="ECO:0000313" key="1">
    <source>
        <dbReference type="EMBL" id="BFM45662.1"/>
    </source>
</evidence>
<protein>
    <submittedName>
        <fullName evidence="1">Uncharacterized protein</fullName>
    </submittedName>
</protein>
<dbReference type="AlphaFoldDB" id="A0AAT9H805"/>
<reference evidence="1" key="1">
    <citation type="submission" date="2024-05" db="EMBL/GenBank/DDBJ databases">
        <title>Whole-Genome Sequence of CFS9, a Potential Fish Probiotic Isolated from the Body Surface of Silurus asotus.</title>
        <authorList>
            <person name="Kojima M."/>
            <person name="Tobioka K."/>
            <person name="Yokota K."/>
            <person name="Nakatani H."/>
            <person name="Hori K."/>
            <person name="Tamaru Y."/>
            <person name="Okazaki F."/>
        </authorList>
    </citation>
    <scope>NUCLEOTIDE SEQUENCE</scope>
    <source>
        <strain evidence="1">CFS9</strain>
    </source>
</reference>
<dbReference type="EMBL" id="AP031573">
    <property type="protein sequence ID" value="BFM45662.1"/>
    <property type="molecule type" value="Genomic_DNA"/>
</dbReference>
<proteinExistence type="predicted"/>
<organism evidence="1">
    <name type="scientific">Flavobacterium sp. CFS9</name>
    <dbReference type="NCBI Taxonomy" id="3143118"/>
    <lineage>
        <taxon>Bacteria</taxon>
        <taxon>Pseudomonadati</taxon>
        <taxon>Bacteroidota</taxon>
        <taxon>Flavobacteriia</taxon>
        <taxon>Flavobacteriales</taxon>
        <taxon>Flavobacteriaceae</taxon>
        <taxon>Flavobacterium</taxon>
    </lineage>
</organism>
<gene>
    <name evidence="1" type="ORF">CFS9_43030</name>
</gene>